<dbReference type="Gene3D" id="1.20.1270.60">
    <property type="entry name" value="Arfaptin homology (AH) domain/BAR domain"/>
    <property type="match status" value="1"/>
</dbReference>
<dbReference type="WBParaSite" id="BPAG_0000960901-mRNA-1">
    <property type="protein sequence ID" value="BPAG_0000960901-mRNA-1"/>
    <property type="gene ID" value="BPAG_0000960901"/>
</dbReference>
<evidence type="ECO:0000313" key="2">
    <source>
        <dbReference type="EMBL" id="VDN90757.1"/>
    </source>
</evidence>
<protein>
    <submittedName>
        <fullName evidence="4">BAR domain-containing protein</fullName>
    </submittedName>
</protein>
<name>A0A0N4TME4_BRUPA</name>
<feature type="domain" description="BAR" evidence="1">
    <location>
        <begin position="10"/>
        <end position="224"/>
    </location>
</feature>
<evidence type="ECO:0000259" key="1">
    <source>
        <dbReference type="Pfam" id="PF03114"/>
    </source>
</evidence>
<dbReference type="GO" id="GO:0005737">
    <property type="term" value="C:cytoplasm"/>
    <property type="evidence" value="ECO:0007669"/>
    <property type="project" value="InterPro"/>
</dbReference>
<dbReference type="InterPro" id="IPR027267">
    <property type="entry name" value="AH/BAR_dom_sf"/>
</dbReference>
<sequence>MCHILFSSIFDRMLQKLKIQRSRNTKYPPELVSMMELLPTMHNVADELMTCSDAISRRFQLKDETTTASEKLALSIKLLTPKVAEHKEYANFLKAQSEMYDIIGNMQRTMYTEIQDRVTNQLKTWVLSDYQRIINSIELLKEKRYQMDIVTMEVEKIGSKDEKTETAQSFKVEQSRKDYEMQLALVKADLRKIPAILIDQATCLKHFNELMADYHKQMEEVLEKFGAGKV</sequence>
<keyword evidence="3" id="KW-1185">Reference proteome</keyword>
<dbReference type="AlphaFoldDB" id="A0A0N4TME4"/>
<reference evidence="2 3" key="2">
    <citation type="submission" date="2018-11" db="EMBL/GenBank/DDBJ databases">
        <authorList>
            <consortium name="Pathogen Informatics"/>
        </authorList>
    </citation>
    <scope>NUCLEOTIDE SEQUENCE [LARGE SCALE GENOMIC DNA]</scope>
</reference>
<dbReference type="Pfam" id="PF03114">
    <property type="entry name" value="BAR"/>
    <property type="match status" value="1"/>
</dbReference>
<dbReference type="EMBL" id="UZAD01013159">
    <property type="protein sequence ID" value="VDN90757.1"/>
    <property type="molecule type" value="Genomic_DNA"/>
</dbReference>
<dbReference type="InterPro" id="IPR004148">
    <property type="entry name" value="BAR_dom"/>
</dbReference>
<proteinExistence type="predicted"/>
<dbReference type="Proteomes" id="UP000278627">
    <property type="component" value="Unassembled WGS sequence"/>
</dbReference>
<evidence type="ECO:0000313" key="3">
    <source>
        <dbReference type="Proteomes" id="UP000278627"/>
    </source>
</evidence>
<evidence type="ECO:0000313" key="4">
    <source>
        <dbReference type="WBParaSite" id="BPAG_0000960901-mRNA-1"/>
    </source>
</evidence>
<gene>
    <name evidence="2" type="ORF">BPAG_LOCUS9571</name>
</gene>
<reference evidence="4" key="1">
    <citation type="submission" date="2017-02" db="UniProtKB">
        <authorList>
            <consortium name="WormBaseParasite"/>
        </authorList>
    </citation>
    <scope>IDENTIFICATION</scope>
</reference>
<organism evidence="4">
    <name type="scientific">Brugia pahangi</name>
    <name type="common">Filarial nematode worm</name>
    <dbReference type="NCBI Taxonomy" id="6280"/>
    <lineage>
        <taxon>Eukaryota</taxon>
        <taxon>Metazoa</taxon>
        <taxon>Ecdysozoa</taxon>
        <taxon>Nematoda</taxon>
        <taxon>Chromadorea</taxon>
        <taxon>Rhabditida</taxon>
        <taxon>Spirurina</taxon>
        <taxon>Spiruromorpha</taxon>
        <taxon>Filarioidea</taxon>
        <taxon>Onchocercidae</taxon>
        <taxon>Brugia</taxon>
    </lineage>
</organism>
<dbReference type="SUPFAM" id="SSF103657">
    <property type="entry name" value="BAR/IMD domain-like"/>
    <property type="match status" value="1"/>
</dbReference>
<accession>A0A0N4TME4</accession>